<feature type="region of interest" description="Disordered" evidence="1">
    <location>
        <begin position="1"/>
        <end position="99"/>
    </location>
</feature>
<feature type="compositionally biased region" description="Gly residues" evidence="1">
    <location>
        <begin position="169"/>
        <end position="181"/>
    </location>
</feature>
<feature type="compositionally biased region" description="Polar residues" evidence="1">
    <location>
        <begin position="19"/>
        <end position="35"/>
    </location>
</feature>
<feature type="compositionally biased region" description="Basic residues" evidence="1">
    <location>
        <begin position="1"/>
        <end position="11"/>
    </location>
</feature>
<dbReference type="AlphaFoldDB" id="A0A2X0MH47"/>
<feature type="region of interest" description="Disordered" evidence="1">
    <location>
        <begin position="115"/>
        <end position="186"/>
    </location>
</feature>
<protein>
    <submittedName>
        <fullName evidence="2">BQ5605_C009g05411 protein</fullName>
    </submittedName>
</protein>
<reference evidence="2 3" key="1">
    <citation type="submission" date="2016-11" db="EMBL/GenBank/DDBJ databases">
        <authorList>
            <person name="Jaros S."/>
            <person name="Januszkiewicz K."/>
            <person name="Wedrychowicz H."/>
        </authorList>
    </citation>
    <scope>NUCLEOTIDE SEQUENCE [LARGE SCALE GENOMIC DNA]</scope>
</reference>
<accession>A0A2X0MH47</accession>
<feature type="compositionally biased region" description="Low complexity" evidence="1">
    <location>
        <begin position="115"/>
        <end position="124"/>
    </location>
</feature>
<evidence type="ECO:0000313" key="3">
    <source>
        <dbReference type="Proteomes" id="UP000249464"/>
    </source>
</evidence>
<organism evidence="2 3">
    <name type="scientific">Microbotryum silenes-dioicae</name>
    <dbReference type="NCBI Taxonomy" id="796604"/>
    <lineage>
        <taxon>Eukaryota</taxon>
        <taxon>Fungi</taxon>
        <taxon>Dikarya</taxon>
        <taxon>Basidiomycota</taxon>
        <taxon>Pucciniomycotina</taxon>
        <taxon>Microbotryomycetes</taxon>
        <taxon>Microbotryales</taxon>
        <taxon>Microbotryaceae</taxon>
        <taxon>Microbotryum</taxon>
    </lineage>
</organism>
<name>A0A2X0MH47_9BASI</name>
<evidence type="ECO:0000256" key="1">
    <source>
        <dbReference type="SAM" id="MobiDB-lite"/>
    </source>
</evidence>
<dbReference type="Proteomes" id="UP000249464">
    <property type="component" value="Unassembled WGS sequence"/>
</dbReference>
<sequence>MGRSAKMAKRPTKAEKLSRQVNAPISTLNRSQRPRSLSPDLATATATASTSASTSIPLFNTSRKGALVPPRPRTGTTTTSTSTIKDDLTEPDLDLDLDLSAPSSTALDLISSLTSTSTTTNTPTAHSHWSSEFPLSKQRKPSTSSSSDKLKKAQHSISNDARKADRKITGGGSGVGGSKGLKGGKDKFRLGVDYVTLHEKRIGGERFSKKLR</sequence>
<feature type="compositionally biased region" description="Low complexity" evidence="1">
    <location>
        <begin position="42"/>
        <end position="55"/>
    </location>
</feature>
<keyword evidence="3" id="KW-1185">Reference proteome</keyword>
<gene>
    <name evidence="2" type="primary">BQ5605_C009g05411</name>
    <name evidence="2" type="ORF">BQ5605_C009G05411</name>
</gene>
<dbReference type="EMBL" id="FQNC01000049">
    <property type="protein sequence ID" value="SGY80939.1"/>
    <property type="molecule type" value="Genomic_DNA"/>
</dbReference>
<evidence type="ECO:0000313" key="2">
    <source>
        <dbReference type="EMBL" id="SGY80939.1"/>
    </source>
</evidence>
<proteinExistence type="predicted"/>
<feature type="compositionally biased region" description="Low complexity" evidence="1">
    <location>
        <begin position="74"/>
        <end position="83"/>
    </location>
</feature>